<proteinExistence type="predicted"/>
<keyword evidence="4" id="KW-1185">Reference proteome</keyword>
<name>A0A1X6YCR4_9RHOB</name>
<accession>A0A1X6YCR4</accession>
<dbReference type="EMBL" id="PYGB01000003">
    <property type="protein sequence ID" value="PSK87050.1"/>
    <property type="molecule type" value="Genomic_DNA"/>
</dbReference>
<evidence type="ECO:0000313" key="2">
    <source>
        <dbReference type="EMBL" id="SLN17491.1"/>
    </source>
</evidence>
<dbReference type="InterPro" id="IPR024787">
    <property type="entry name" value="EcsC"/>
</dbReference>
<reference evidence="1 4" key="2">
    <citation type="submission" date="2018-03" db="EMBL/GenBank/DDBJ databases">
        <title>Genomic Encyclopedia of Archaeal and Bacterial Type Strains, Phase II (KMG-II): from individual species to whole genera.</title>
        <authorList>
            <person name="Goeker M."/>
        </authorList>
    </citation>
    <scope>NUCLEOTIDE SEQUENCE [LARGE SCALE GENOMIC DNA]</scope>
    <source>
        <strain evidence="1 4">DSM 29956</strain>
    </source>
</reference>
<dbReference type="Proteomes" id="UP000240624">
    <property type="component" value="Unassembled WGS sequence"/>
</dbReference>
<organism evidence="2 3">
    <name type="scientific">Limimaricola soesokkakensis</name>
    <dbReference type="NCBI Taxonomy" id="1343159"/>
    <lineage>
        <taxon>Bacteria</taxon>
        <taxon>Pseudomonadati</taxon>
        <taxon>Pseudomonadota</taxon>
        <taxon>Alphaproteobacteria</taxon>
        <taxon>Rhodobacterales</taxon>
        <taxon>Paracoccaceae</taxon>
        <taxon>Limimaricola</taxon>
    </lineage>
</organism>
<reference evidence="2 3" key="1">
    <citation type="submission" date="2017-03" db="EMBL/GenBank/DDBJ databases">
        <authorList>
            <person name="Afonso C.L."/>
            <person name="Miller P.J."/>
            <person name="Scott M.A."/>
            <person name="Spackman E."/>
            <person name="Goraichik I."/>
            <person name="Dimitrov K.M."/>
            <person name="Suarez D.L."/>
            <person name="Swayne D.E."/>
        </authorList>
    </citation>
    <scope>NUCLEOTIDE SEQUENCE [LARGE SCALE GENOMIC DNA]</scope>
    <source>
        <strain evidence="2 3">CECT 8367</strain>
    </source>
</reference>
<dbReference type="AlphaFoldDB" id="A0A1X6YCR4"/>
<dbReference type="PANTHER" id="PTHR41260:SF1">
    <property type="entry name" value="PROTEIN ECSC"/>
    <property type="match status" value="1"/>
</dbReference>
<sequence length="267" mass="28055">MREINPEVPPRPLDDSVKAEIAALAERQARAGRGLMRIINLAGDRVEGGMRMLPKPARARIEAAARAALSRSYDVAARTRRPGNGAGALEAAFGTDGAARVMATISGAVGGLGGLTTALAELPVATTMIFRAVQRVAEANGEDPASDETRAECLRVFGAGGPGEEDEGIDTAFLGARLGLSGVAVNRLISRIAPRFATVLGQKLAGQAVPILGAAAGAGTNYAFVDYYVEVAHVHFGLRRLARIHGDEQVLDAFHAALERRRMPTKR</sequence>
<evidence type="ECO:0000313" key="3">
    <source>
        <dbReference type="Proteomes" id="UP000193495"/>
    </source>
</evidence>
<dbReference type="Pfam" id="PF12787">
    <property type="entry name" value="EcsC"/>
    <property type="match status" value="1"/>
</dbReference>
<evidence type="ECO:0000313" key="4">
    <source>
        <dbReference type="Proteomes" id="UP000240624"/>
    </source>
</evidence>
<dbReference type="EMBL" id="FWFY01000001">
    <property type="protein sequence ID" value="SLN17491.1"/>
    <property type="molecule type" value="Genomic_DNA"/>
</dbReference>
<dbReference type="OrthoDB" id="7569638at2"/>
<dbReference type="PANTHER" id="PTHR41260">
    <property type="entry name" value="PROTEIN ECSC"/>
    <property type="match status" value="1"/>
</dbReference>
<protein>
    <submittedName>
        <fullName evidence="1">EcsC family protein</fullName>
    </submittedName>
    <submittedName>
        <fullName evidence="2">EcsC protein family protein</fullName>
    </submittedName>
</protein>
<dbReference type="Proteomes" id="UP000193495">
    <property type="component" value="Unassembled WGS sequence"/>
</dbReference>
<gene>
    <name evidence="1" type="ORF">CLV79_10397</name>
    <name evidence="2" type="ORF">LOS8367_00303</name>
</gene>
<evidence type="ECO:0000313" key="1">
    <source>
        <dbReference type="EMBL" id="PSK87050.1"/>
    </source>
</evidence>